<feature type="signal peptide" evidence="1">
    <location>
        <begin position="1"/>
        <end position="20"/>
    </location>
</feature>
<name>A0A4V3XLR4_9BACT</name>
<dbReference type="Proteomes" id="UP000308528">
    <property type="component" value="Unassembled WGS sequence"/>
</dbReference>
<dbReference type="OrthoDB" id="5498726at2"/>
<dbReference type="Pfam" id="PF16148">
    <property type="entry name" value="DUF4856"/>
    <property type="match status" value="1"/>
</dbReference>
<dbReference type="InterPro" id="IPR032331">
    <property type="entry name" value="DUF4856"/>
</dbReference>
<dbReference type="AlphaFoldDB" id="A0A4V3XLR4"/>
<dbReference type="RefSeq" id="WP_136456770.1">
    <property type="nucleotide sequence ID" value="NZ_SRSF01000001.1"/>
</dbReference>
<protein>
    <submittedName>
        <fullName evidence="2">DUF4856 domain-containing protein</fullName>
    </submittedName>
</protein>
<dbReference type="EMBL" id="SRSF01000001">
    <property type="protein sequence ID" value="THH41863.1"/>
    <property type="molecule type" value="Genomic_DNA"/>
</dbReference>
<gene>
    <name evidence="2" type="ORF">E4021_04550</name>
</gene>
<keyword evidence="1" id="KW-0732">Signal</keyword>
<evidence type="ECO:0000256" key="1">
    <source>
        <dbReference type="SAM" id="SignalP"/>
    </source>
</evidence>
<reference evidence="2 3" key="1">
    <citation type="submission" date="2019-04" db="EMBL/GenBank/DDBJ databases">
        <title>Lewinella litorea sp. nov., isolated from a marine sand.</title>
        <authorList>
            <person name="Yoon J.-H."/>
        </authorList>
    </citation>
    <scope>NUCLEOTIDE SEQUENCE [LARGE SCALE GENOMIC DNA]</scope>
    <source>
        <strain evidence="2 3">HSMS-39</strain>
    </source>
</reference>
<proteinExistence type="predicted"/>
<comment type="caution">
    <text evidence="2">The sequence shown here is derived from an EMBL/GenBank/DDBJ whole genome shotgun (WGS) entry which is preliminary data.</text>
</comment>
<organism evidence="2 3">
    <name type="scientific">Neolewinella litorea</name>
    <dbReference type="NCBI Taxonomy" id="2562452"/>
    <lineage>
        <taxon>Bacteria</taxon>
        <taxon>Pseudomonadati</taxon>
        <taxon>Bacteroidota</taxon>
        <taxon>Saprospiria</taxon>
        <taxon>Saprospirales</taxon>
        <taxon>Lewinellaceae</taxon>
        <taxon>Neolewinella</taxon>
    </lineage>
</organism>
<dbReference type="PROSITE" id="PS51257">
    <property type="entry name" value="PROKAR_LIPOPROTEIN"/>
    <property type="match status" value="1"/>
</dbReference>
<evidence type="ECO:0000313" key="3">
    <source>
        <dbReference type="Proteomes" id="UP000308528"/>
    </source>
</evidence>
<feature type="chain" id="PRO_5020534334" evidence="1">
    <location>
        <begin position="21"/>
        <end position="406"/>
    </location>
</feature>
<accession>A0A4V3XLR4</accession>
<sequence>MTRISLLPLAFLALLFVGCADDEPSTVSLDVPETYSFSRNGASTVSFDGQSTRIAMAEELVSAFQDPTNEEATLDAMFRNEGPNGEDVSPFASAELNAATKSIRSKVAASRDYFFADATTATAIRDEFDGWIAAQVNEVFPRWNELAAPGVAGQIPNGSSARYVSAEGLEYNQVFAKSLIGALMLDQTLNNYLSPQVLDEADNRATNDAAAVEDGKPYTTMEHKWDEAYGYVFGASVDPAEPLATLGDDDNFLNEYLDRVNDDPDYAGIAQDVFDAFKRGRAAIVAGDYTERDAQAEIIQEKLSRVVAVRAIYYLMRGAETLDGSTSPTDAFHALSEAYGFIYSLQFTRNPATGAPYLDRQEVLAIQQTLLSDGENGLWDVTASTLRDQAATIATAFGLSVDQAAD</sequence>
<evidence type="ECO:0000313" key="2">
    <source>
        <dbReference type="EMBL" id="THH41863.1"/>
    </source>
</evidence>
<keyword evidence="3" id="KW-1185">Reference proteome</keyword>